<dbReference type="GO" id="GO:0005634">
    <property type="term" value="C:nucleus"/>
    <property type="evidence" value="ECO:0007669"/>
    <property type="project" value="UniProtKB-SubCell"/>
</dbReference>
<organism evidence="10 11">
    <name type="scientific">Hanseniaspora valbyensis NRRL Y-1626</name>
    <dbReference type="NCBI Taxonomy" id="766949"/>
    <lineage>
        <taxon>Eukaryota</taxon>
        <taxon>Fungi</taxon>
        <taxon>Dikarya</taxon>
        <taxon>Ascomycota</taxon>
        <taxon>Saccharomycotina</taxon>
        <taxon>Saccharomycetes</taxon>
        <taxon>Saccharomycodales</taxon>
        <taxon>Saccharomycodaceae</taxon>
        <taxon>Hanseniaspora</taxon>
    </lineage>
</organism>
<comment type="subcellular location">
    <subcellularLocation>
        <location evidence="1 7">Nucleus</location>
    </subcellularLocation>
</comment>
<dbReference type="GO" id="GO:0030915">
    <property type="term" value="C:Smc5-Smc6 complex"/>
    <property type="evidence" value="ECO:0007669"/>
    <property type="project" value="UniProtKB-UniRule"/>
</dbReference>
<dbReference type="PANTHER" id="PTHR16140">
    <property type="entry name" value="NON-STRUCTURAL MAINTENANCE OF CHROMOSOMES ELEMENT 4"/>
    <property type="match status" value="1"/>
</dbReference>
<dbReference type="PANTHER" id="PTHR16140:SF0">
    <property type="entry name" value="NON-STRUCTURAL MAINTENANCE OF CHROMOSOMES ELEMENT 4"/>
    <property type="match status" value="1"/>
</dbReference>
<dbReference type="EMBL" id="LXPE01000013">
    <property type="protein sequence ID" value="OBA26834.1"/>
    <property type="molecule type" value="Genomic_DNA"/>
</dbReference>
<evidence type="ECO:0000313" key="10">
    <source>
        <dbReference type="EMBL" id="OBA26834.1"/>
    </source>
</evidence>
<evidence type="ECO:0000256" key="1">
    <source>
        <dbReference type="ARBA" id="ARBA00004123"/>
    </source>
</evidence>
<comment type="similarity">
    <text evidence="2 7">Belongs to the NSE4 family.</text>
</comment>
<reference evidence="11" key="1">
    <citation type="journal article" date="2016" name="Proc. Natl. Acad. Sci. U.S.A.">
        <title>Comparative genomics of biotechnologically important yeasts.</title>
        <authorList>
            <person name="Riley R."/>
            <person name="Haridas S."/>
            <person name="Wolfe K.H."/>
            <person name="Lopes M.R."/>
            <person name="Hittinger C.T."/>
            <person name="Goeker M."/>
            <person name="Salamov A.A."/>
            <person name="Wisecaver J.H."/>
            <person name="Long T.M."/>
            <person name="Calvey C.H."/>
            <person name="Aerts A.L."/>
            <person name="Barry K.W."/>
            <person name="Choi C."/>
            <person name="Clum A."/>
            <person name="Coughlan A.Y."/>
            <person name="Deshpande S."/>
            <person name="Douglass A.P."/>
            <person name="Hanson S.J."/>
            <person name="Klenk H.-P."/>
            <person name="LaButti K.M."/>
            <person name="Lapidus A."/>
            <person name="Lindquist E.A."/>
            <person name="Lipzen A.M."/>
            <person name="Meier-Kolthoff J.P."/>
            <person name="Ohm R.A."/>
            <person name="Otillar R.P."/>
            <person name="Pangilinan J.L."/>
            <person name="Peng Y."/>
            <person name="Rokas A."/>
            <person name="Rosa C.A."/>
            <person name="Scheuner C."/>
            <person name="Sibirny A.A."/>
            <person name="Slot J.C."/>
            <person name="Stielow J.B."/>
            <person name="Sun H."/>
            <person name="Kurtzman C.P."/>
            <person name="Blackwell M."/>
            <person name="Grigoriev I.V."/>
            <person name="Jeffries T.W."/>
        </authorList>
    </citation>
    <scope>NUCLEOTIDE SEQUENCE [LARGE SCALE GENOMIC DNA]</scope>
    <source>
        <strain evidence="11">NRRL Y-1626</strain>
    </source>
</reference>
<keyword evidence="3 7" id="KW-0227">DNA damage</keyword>
<feature type="compositionally biased region" description="Basic and acidic residues" evidence="8">
    <location>
        <begin position="1"/>
        <end position="15"/>
    </location>
</feature>
<dbReference type="InterPro" id="IPR014854">
    <property type="entry name" value="Nse4_C"/>
</dbReference>
<dbReference type="Proteomes" id="UP000092321">
    <property type="component" value="Unassembled WGS sequence"/>
</dbReference>
<gene>
    <name evidence="10" type="ORF">HANVADRAFT_52865</name>
</gene>
<evidence type="ECO:0000256" key="5">
    <source>
        <dbReference type="ARBA" id="ARBA00023204"/>
    </source>
</evidence>
<protein>
    <recommendedName>
        <fullName evidence="7">Non-structural maintenance of chromosomes element 4</fullName>
    </recommendedName>
</protein>
<evidence type="ECO:0000256" key="2">
    <source>
        <dbReference type="ARBA" id="ARBA00008997"/>
    </source>
</evidence>
<proteinExistence type="inferred from homology"/>
<accession>A0A1B7TDM5</accession>
<feature type="region of interest" description="Disordered" evidence="8">
    <location>
        <begin position="1"/>
        <end position="63"/>
    </location>
</feature>
<comment type="caution">
    <text evidence="10">The sequence shown here is derived from an EMBL/GenBank/DDBJ whole genome shotgun (WGS) entry which is preliminary data.</text>
</comment>
<feature type="compositionally biased region" description="Basic and acidic residues" evidence="8">
    <location>
        <begin position="32"/>
        <end position="41"/>
    </location>
</feature>
<evidence type="ECO:0000259" key="9">
    <source>
        <dbReference type="Pfam" id="PF08743"/>
    </source>
</evidence>
<dbReference type="Pfam" id="PF08743">
    <property type="entry name" value="Nse4_C"/>
    <property type="match status" value="1"/>
</dbReference>
<evidence type="ECO:0000256" key="7">
    <source>
        <dbReference type="RuleBase" id="RU365071"/>
    </source>
</evidence>
<keyword evidence="5 7" id="KW-0234">DNA repair</keyword>
<keyword evidence="4 7" id="KW-0233">DNA recombination</keyword>
<keyword evidence="6 7" id="KW-0539">Nucleus</keyword>
<evidence type="ECO:0000256" key="3">
    <source>
        <dbReference type="ARBA" id="ARBA00022763"/>
    </source>
</evidence>
<dbReference type="OrthoDB" id="361242at2759"/>
<dbReference type="GO" id="GO:0006281">
    <property type="term" value="P:DNA repair"/>
    <property type="evidence" value="ECO:0007669"/>
    <property type="project" value="UniProtKB-UniRule"/>
</dbReference>
<keyword evidence="11" id="KW-1185">Reference proteome</keyword>
<dbReference type="AlphaFoldDB" id="A0A1B7TDM5"/>
<comment type="function">
    <text evidence="7">Component of the SMC5-SMC6 complex, that promotes sister chromatid alignment after DNA damage and facilitates double-stranded DNA breaks (DSBs) repair via homologous recombination between sister chromatids.</text>
</comment>
<name>A0A1B7TDM5_9ASCO</name>
<dbReference type="GO" id="GO:0006310">
    <property type="term" value="P:DNA recombination"/>
    <property type="evidence" value="ECO:0007669"/>
    <property type="project" value="UniProtKB-UniRule"/>
</dbReference>
<evidence type="ECO:0000313" key="11">
    <source>
        <dbReference type="Proteomes" id="UP000092321"/>
    </source>
</evidence>
<dbReference type="InterPro" id="IPR027786">
    <property type="entry name" value="Nse4/EID"/>
</dbReference>
<sequence length="344" mass="39775">MAIDTKKKTSVDGKSLRTKRNTVNQHFTDSVNELKDLRENNDIGEEEEEEREGENNNNKSDKLIPTLKKIGKLELVSKKFEDKMTKNLKDGLGAKSEFYKEESATLNKISKEFTQDMTNFSHGTITDKFKPKFLFNDIVKFLVKNDSSKITKNENTGVLSLTPEVKVEESMVLMRLGAFYRNWTKRPTINRHISQIITIEQKNRKKTQRVVTAAPRKEAVTAKEMKMDDLANVEEETTHKIQKMKVILKDHVGESINLYRLCLDPNSFAKSVENLFHLSFLVKHGYMKLFEGEDGWPYVELLDDEAVNEHKSQKKALTHITVSMSIVTYNELLKFLNIKESFFK</sequence>
<evidence type="ECO:0000256" key="8">
    <source>
        <dbReference type="SAM" id="MobiDB-lite"/>
    </source>
</evidence>
<comment type="subunit">
    <text evidence="7">Component of the SMC5-SMC6 complex.</text>
</comment>
<feature type="compositionally biased region" description="Polar residues" evidence="8">
    <location>
        <begin position="21"/>
        <end position="31"/>
    </location>
</feature>
<feature type="domain" description="Non-structural maintenance of chromosome element 4 C-terminal" evidence="9">
    <location>
        <begin position="256"/>
        <end position="342"/>
    </location>
</feature>
<evidence type="ECO:0000256" key="4">
    <source>
        <dbReference type="ARBA" id="ARBA00023172"/>
    </source>
</evidence>
<evidence type="ECO:0000256" key="6">
    <source>
        <dbReference type="ARBA" id="ARBA00023242"/>
    </source>
</evidence>
<feature type="compositionally biased region" description="Acidic residues" evidence="8">
    <location>
        <begin position="42"/>
        <end position="52"/>
    </location>
</feature>